<dbReference type="Gene3D" id="3.90.25.10">
    <property type="entry name" value="UDP-galactose 4-epimerase, domain 1"/>
    <property type="match status" value="1"/>
</dbReference>
<name>A0A8H4P839_9HYPO</name>
<dbReference type="InterPro" id="IPR008030">
    <property type="entry name" value="NmrA-like"/>
</dbReference>
<feature type="transmembrane region" description="Helical" evidence="4">
    <location>
        <begin position="519"/>
        <end position="543"/>
    </location>
</feature>
<dbReference type="InterPro" id="IPR056120">
    <property type="entry name" value="DUF7703"/>
</dbReference>
<dbReference type="Pfam" id="PF01753">
    <property type="entry name" value="zf-MYND"/>
    <property type="match status" value="1"/>
</dbReference>
<feature type="domain" description="MYND-type" evidence="5">
    <location>
        <begin position="677"/>
        <end position="719"/>
    </location>
</feature>
<dbReference type="PANTHER" id="PTHR37013">
    <property type="entry name" value="INTEGRAL MEMBRANE PROTEIN (AFU_ORTHOLOGUE AFUA_1G05950)-RELATED"/>
    <property type="match status" value="1"/>
</dbReference>
<keyword evidence="4" id="KW-0812">Transmembrane</keyword>
<dbReference type="GO" id="GO:0008270">
    <property type="term" value="F:zinc ion binding"/>
    <property type="evidence" value="ECO:0007669"/>
    <property type="project" value="UniProtKB-KW"/>
</dbReference>
<dbReference type="SUPFAM" id="SSF51735">
    <property type="entry name" value="NAD(P)-binding Rossmann-fold domains"/>
    <property type="match status" value="1"/>
</dbReference>
<evidence type="ECO:0000313" key="6">
    <source>
        <dbReference type="EMBL" id="KAF4465899.1"/>
    </source>
</evidence>
<dbReference type="InterPro" id="IPR036291">
    <property type="entry name" value="NAD(P)-bd_dom_sf"/>
</dbReference>
<dbReference type="PROSITE" id="PS01360">
    <property type="entry name" value="ZF_MYND_1"/>
    <property type="match status" value="1"/>
</dbReference>
<feature type="transmembrane region" description="Helical" evidence="4">
    <location>
        <begin position="373"/>
        <end position="396"/>
    </location>
</feature>
<feature type="transmembrane region" description="Helical" evidence="4">
    <location>
        <begin position="440"/>
        <end position="461"/>
    </location>
</feature>
<evidence type="ECO:0000256" key="4">
    <source>
        <dbReference type="SAM" id="Phobius"/>
    </source>
</evidence>
<evidence type="ECO:0000259" key="5">
    <source>
        <dbReference type="PROSITE" id="PS01360"/>
    </source>
</evidence>
<dbReference type="SUPFAM" id="SSF144232">
    <property type="entry name" value="HIT/MYND zinc finger-like"/>
    <property type="match status" value="1"/>
</dbReference>
<dbReference type="AlphaFoldDB" id="A0A8H4P839"/>
<keyword evidence="7" id="KW-1185">Reference proteome</keyword>
<evidence type="ECO:0000313" key="7">
    <source>
        <dbReference type="Proteomes" id="UP000554235"/>
    </source>
</evidence>
<gene>
    <name evidence="6" type="ORF">FALBO_7247</name>
</gene>
<evidence type="ECO:0000256" key="3">
    <source>
        <dbReference type="ARBA" id="ARBA00022833"/>
    </source>
</evidence>
<dbReference type="Gene3D" id="3.40.50.720">
    <property type="entry name" value="NAD(P)-binding Rossmann-like Domain"/>
    <property type="match status" value="1"/>
</dbReference>
<evidence type="ECO:0000256" key="1">
    <source>
        <dbReference type="ARBA" id="ARBA00022723"/>
    </source>
</evidence>
<keyword evidence="1" id="KW-0479">Metal-binding</keyword>
<evidence type="ECO:0000256" key="2">
    <source>
        <dbReference type="ARBA" id="ARBA00022771"/>
    </source>
</evidence>
<keyword evidence="4" id="KW-0472">Membrane</keyword>
<dbReference type="OrthoDB" id="5952526at2759"/>
<dbReference type="Pfam" id="PF24802">
    <property type="entry name" value="DUF7703"/>
    <property type="match status" value="1"/>
</dbReference>
<dbReference type="InterPro" id="IPR002893">
    <property type="entry name" value="Znf_MYND"/>
</dbReference>
<dbReference type="Gene3D" id="6.10.140.2220">
    <property type="match status" value="1"/>
</dbReference>
<keyword evidence="2" id="KW-0863">Zinc-finger</keyword>
<organism evidence="6 7">
    <name type="scientific">Fusarium albosuccineum</name>
    <dbReference type="NCBI Taxonomy" id="1237068"/>
    <lineage>
        <taxon>Eukaryota</taxon>
        <taxon>Fungi</taxon>
        <taxon>Dikarya</taxon>
        <taxon>Ascomycota</taxon>
        <taxon>Pezizomycotina</taxon>
        <taxon>Sordariomycetes</taxon>
        <taxon>Hypocreomycetidae</taxon>
        <taxon>Hypocreales</taxon>
        <taxon>Nectriaceae</taxon>
        <taxon>Fusarium</taxon>
        <taxon>Fusarium decemcellulare species complex</taxon>
    </lineage>
</organism>
<sequence>MAKITLAGGTSTFARDIIDAILAKGKHEITVLSRQAAGRPEEQNVKQIAVNYDDSAELVRVLRGSDVLLCFFPSFDPATAVSRQKNLIDAAIKANVRRFAPSEWATRSNSGTVVFAFKDEVRKYLEEVNKEKKVLEYTLFQPGLFTDFFGHPYKGTKHFDSSPMLVDFETRNAVMAGDGNHPFVLTTVHDVAAVVAEAIEYSGEWPVVGGITGTRTTVAELVKLGEQLRGPFNIEKVQEADIEAGTLTASWFPIFKHHGIPAGQEIPVSKFTTQQFIHGTMSGAWDVSNEWNELLPHLSFATAEEYLAGIWTDGSSSSTDDMAATAGDTGETGPISASLPINMTIAGFFAVACYNCVEILISLANRFKRHDGLYFWSMLVATLGIILHSIVVLLRYYSLGPNFRLCVLTCVGWYGMVTGQSVVLYSRLHLIVPDKSKTRWVLIMIIINFFILHVPVTVLFLGSNTRDSHRFLAAFNIYERVQLAGFFVQESIISGLYIWETARGLKPIFAVKKAIERKVIRHLIIVNILVIILDISLLVTQYLSHFQIQTTYKPVVYSIKLKMEFVVLNKLVLIVQHNECNCIEVVDGGGVLAPRLPDPIFGQNVASTRTREEAIQLNHVSQIPTNPSTSTQASTHALNQKSPFTFLDMTDPYCTLYNHRQSAKMPRMNLGLPYNHCGLGRCPVGFQTQNLLRCGACHVVKYCGQEHQRADRPRHKVSCNMIKEQKAKVAEEENKLRTNPGDDTGGNAFETVVGQFWFFRSTRPYMQARFDYISALLNIRTGEAVELALDHSLDMLRLCRGDNLGVRAQVPGLYLRMGRDQDAYDFIKWYAEVTSDYEWGNPDLPYLDKHGEDVFEPVDEKPHHIKLSFFIALTLIKIRVMKDLESLQKFLRKNPNASGEARYDHLAEEAMSDVLLQRADIVAQDDYKETIAELRRQALQLYKMVKEQNPHFWPGVMDPNLYAYSVPSIYTPGSREEAVLVFRQSWYSWSETEPAIQFIREVIRKDK</sequence>
<protein>
    <recommendedName>
        <fullName evidence="5">MYND-type domain-containing protein</fullName>
    </recommendedName>
</protein>
<dbReference type="Proteomes" id="UP000554235">
    <property type="component" value="Unassembled WGS sequence"/>
</dbReference>
<keyword evidence="3" id="KW-0862">Zinc</keyword>
<accession>A0A8H4P839</accession>
<proteinExistence type="predicted"/>
<keyword evidence="4" id="KW-1133">Transmembrane helix</keyword>
<dbReference type="PANTHER" id="PTHR37013:SF4">
    <property type="entry name" value="INTEGRAL MEMBRANE PROTEIN"/>
    <property type="match status" value="1"/>
</dbReference>
<dbReference type="Pfam" id="PF05368">
    <property type="entry name" value="NmrA"/>
    <property type="match status" value="1"/>
</dbReference>
<reference evidence="6 7" key="1">
    <citation type="submission" date="2020-01" db="EMBL/GenBank/DDBJ databases">
        <title>Identification and distribution of gene clusters putatively required for synthesis of sphingolipid metabolism inhibitors in phylogenetically diverse species of the filamentous fungus Fusarium.</title>
        <authorList>
            <person name="Kim H.-S."/>
            <person name="Busman M."/>
            <person name="Brown D.W."/>
            <person name="Divon H."/>
            <person name="Uhlig S."/>
            <person name="Proctor R.H."/>
        </authorList>
    </citation>
    <scope>NUCLEOTIDE SEQUENCE [LARGE SCALE GENOMIC DNA]</scope>
    <source>
        <strain evidence="6 7">NRRL 20459</strain>
    </source>
</reference>
<comment type="caution">
    <text evidence="6">The sequence shown here is derived from an EMBL/GenBank/DDBJ whole genome shotgun (WGS) entry which is preliminary data.</text>
</comment>
<dbReference type="EMBL" id="JAADYS010000959">
    <property type="protein sequence ID" value="KAF4465899.1"/>
    <property type="molecule type" value="Genomic_DNA"/>
</dbReference>
<feature type="transmembrane region" description="Helical" evidence="4">
    <location>
        <begin position="341"/>
        <end position="361"/>
    </location>
</feature>